<feature type="transmembrane region" description="Helical" evidence="10">
    <location>
        <begin position="151"/>
        <end position="170"/>
    </location>
</feature>
<evidence type="ECO:0000256" key="2">
    <source>
        <dbReference type="ARBA" id="ARBA00022519"/>
    </source>
</evidence>
<accession>A0ABW1Q9E8</accession>
<evidence type="ECO:0000259" key="11">
    <source>
        <dbReference type="PROSITE" id="PS50893"/>
    </source>
</evidence>
<feature type="transmembrane region" description="Helical" evidence="10">
    <location>
        <begin position="176"/>
        <end position="193"/>
    </location>
</feature>
<proteinExistence type="inferred from homology"/>
<dbReference type="Gene3D" id="3.40.50.300">
    <property type="entry name" value="P-loop containing nucleotide triphosphate hydrolases"/>
    <property type="match status" value="1"/>
</dbReference>
<dbReference type="PROSITE" id="PS50929">
    <property type="entry name" value="ABC_TM1F"/>
    <property type="match status" value="1"/>
</dbReference>
<feature type="transmembrane region" description="Helical" evidence="10">
    <location>
        <begin position="70"/>
        <end position="96"/>
    </location>
</feature>
<dbReference type="SUPFAM" id="SSF52540">
    <property type="entry name" value="P-loop containing nucleoside triphosphate hydrolases"/>
    <property type="match status" value="1"/>
</dbReference>
<reference evidence="14" key="1">
    <citation type="journal article" date="2019" name="Int. J. Syst. Evol. Microbiol.">
        <title>The Global Catalogue of Microorganisms (GCM) 10K type strain sequencing project: providing services to taxonomists for standard genome sequencing and annotation.</title>
        <authorList>
            <consortium name="The Broad Institute Genomics Platform"/>
            <consortium name="The Broad Institute Genome Sequencing Center for Infectious Disease"/>
            <person name="Wu L."/>
            <person name="Ma J."/>
        </authorList>
    </citation>
    <scope>NUCLEOTIDE SEQUENCE [LARGE SCALE GENOMIC DNA]</scope>
    <source>
        <strain evidence="14">CCUG 51943</strain>
    </source>
</reference>
<keyword evidence="6" id="KW-1278">Translocase</keyword>
<keyword evidence="3 10" id="KW-0812">Transmembrane</keyword>
<dbReference type="GO" id="GO:0005524">
    <property type="term" value="F:ATP binding"/>
    <property type="evidence" value="ECO:0007669"/>
    <property type="project" value="UniProtKB-KW"/>
</dbReference>
<dbReference type="InterPro" id="IPR011527">
    <property type="entry name" value="ABC1_TM_dom"/>
</dbReference>
<evidence type="ECO:0000256" key="4">
    <source>
        <dbReference type="ARBA" id="ARBA00022741"/>
    </source>
</evidence>
<feature type="transmembrane region" description="Helical" evidence="10">
    <location>
        <begin position="258"/>
        <end position="281"/>
    </location>
</feature>
<evidence type="ECO:0000256" key="6">
    <source>
        <dbReference type="ARBA" id="ARBA00022967"/>
    </source>
</evidence>
<evidence type="ECO:0000313" key="14">
    <source>
        <dbReference type="Proteomes" id="UP001596244"/>
    </source>
</evidence>
<dbReference type="PROSITE" id="PS50893">
    <property type="entry name" value="ABC_TRANSPORTER_2"/>
    <property type="match status" value="1"/>
</dbReference>
<feature type="domain" description="ABC transmembrane type-1" evidence="12">
    <location>
        <begin position="37"/>
        <end position="317"/>
    </location>
</feature>
<keyword evidence="5 13" id="KW-0067">ATP-binding</keyword>
<keyword evidence="4" id="KW-0547">Nucleotide-binding</keyword>
<dbReference type="Pfam" id="PF00005">
    <property type="entry name" value="ABC_tran"/>
    <property type="match status" value="1"/>
</dbReference>
<keyword evidence="8 10" id="KW-0472">Membrane</keyword>
<name>A0ABW1Q9E8_9CORY</name>
<dbReference type="InterPro" id="IPR036640">
    <property type="entry name" value="ABC1_TM_sf"/>
</dbReference>
<keyword evidence="7 10" id="KW-1133">Transmembrane helix</keyword>
<keyword evidence="2" id="KW-1003">Cell membrane</keyword>
<feature type="transmembrane region" description="Helical" evidence="10">
    <location>
        <begin position="35"/>
        <end position="58"/>
    </location>
</feature>
<dbReference type="SMART" id="SM00382">
    <property type="entry name" value="AAA"/>
    <property type="match status" value="1"/>
</dbReference>
<gene>
    <name evidence="13" type="ORF">ACFPUZ_04080</name>
</gene>
<dbReference type="InterPro" id="IPR003593">
    <property type="entry name" value="AAA+_ATPase"/>
</dbReference>
<dbReference type="SUPFAM" id="SSF90123">
    <property type="entry name" value="ABC transporter transmembrane region"/>
    <property type="match status" value="1"/>
</dbReference>
<dbReference type="InterPro" id="IPR003439">
    <property type="entry name" value="ABC_transporter-like_ATP-bd"/>
</dbReference>
<dbReference type="RefSeq" id="WP_377000152.1">
    <property type="nucleotide sequence ID" value="NZ_JBHSQE010000002.1"/>
</dbReference>
<dbReference type="EMBL" id="JBHSQE010000002">
    <property type="protein sequence ID" value="MFC6145984.1"/>
    <property type="molecule type" value="Genomic_DNA"/>
</dbReference>
<comment type="caution">
    <text evidence="13">The sequence shown here is derived from an EMBL/GenBank/DDBJ whole genome shotgun (WGS) entry which is preliminary data.</text>
</comment>
<comment type="subcellular location">
    <subcellularLocation>
        <location evidence="1">Cell inner membrane</location>
        <topology evidence="1">Multi-pass membrane protein</topology>
    </subcellularLocation>
</comment>
<keyword evidence="14" id="KW-1185">Reference proteome</keyword>
<dbReference type="InterPro" id="IPR039421">
    <property type="entry name" value="Type_1_exporter"/>
</dbReference>
<dbReference type="InterPro" id="IPR027417">
    <property type="entry name" value="P-loop_NTPase"/>
</dbReference>
<evidence type="ECO:0000256" key="3">
    <source>
        <dbReference type="ARBA" id="ARBA00022692"/>
    </source>
</evidence>
<dbReference type="Pfam" id="PF00664">
    <property type="entry name" value="ABC_membrane"/>
    <property type="match status" value="1"/>
</dbReference>
<evidence type="ECO:0000256" key="1">
    <source>
        <dbReference type="ARBA" id="ARBA00004429"/>
    </source>
</evidence>
<evidence type="ECO:0000259" key="12">
    <source>
        <dbReference type="PROSITE" id="PS50929"/>
    </source>
</evidence>
<dbReference type="Proteomes" id="UP001596244">
    <property type="component" value="Unassembled WGS sequence"/>
</dbReference>
<sequence>MSWEKDAREDALAPATVRESVDTLRALPASPGRGWLLGTTVVFLVAVGAMTASATLLGRAVDLVDGPWGSFVWLLIGVGAALLVETAARAAGGYLLTARTRMMSVDLRRQALGSVLRAPVPDVLELGTGNVITRLTQDIDTVVRMMSATGIRLAVTILMFPVTLVALVLIHWEFLFSLVLTFALVVPLLRRVLPKMPQAANIVATAEARRNAVLLDTVRSLPTLRALRLGPWALERTRKASWTAVQARADRAPLFVHLLGYGNIAYVALLATTLCLATWLVGRGDISVGAATAAMVLVVRLEGHVFNLLFLAGDIQEAGTSLGRAVALARLAGGGAREIPADLSAPPEIRIEGLRFSYPGGAVILPGIDVTLPAGSTTALVGASGAGKSTLAGLIAGLQRPDAGRILIGGVDTAAVDDGWTTRQVTLLTQDVHLFSGSLREDLHMAAPGAADPLLIDALSATGLSPGSPSWARHLPAGLDTPVGAGAEALPPEVAQQVALARVLLRDPPVLIMDEATSEAGSEDARALERAATAAARGRTSLIVAHRLDQAMVADRILVMEGGRIVESGTHTELLDARGRYAALHERWNR</sequence>
<dbReference type="PANTHER" id="PTHR24221:SF654">
    <property type="entry name" value="ATP-BINDING CASSETTE SUB-FAMILY B MEMBER 6"/>
    <property type="match status" value="1"/>
</dbReference>
<dbReference type="PANTHER" id="PTHR24221">
    <property type="entry name" value="ATP-BINDING CASSETTE SUB-FAMILY B"/>
    <property type="match status" value="1"/>
</dbReference>
<feature type="domain" description="ABC transporter" evidence="11">
    <location>
        <begin position="349"/>
        <end position="587"/>
    </location>
</feature>
<keyword evidence="2" id="KW-0997">Cell inner membrane</keyword>
<organism evidence="13 14">
    <name type="scientific">Corynebacterium nasicanis</name>
    <dbReference type="NCBI Taxonomy" id="1448267"/>
    <lineage>
        <taxon>Bacteria</taxon>
        <taxon>Bacillati</taxon>
        <taxon>Actinomycetota</taxon>
        <taxon>Actinomycetes</taxon>
        <taxon>Mycobacteriales</taxon>
        <taxon>Corynebacteriaceae</taxon>
        <taxon>Corynebacterium</taxon>
    </lineage>
</organism>
<evidence type="ECO:0000256" key="8">
    <source>
        <dbReference type="ARBA" id="ARBA00023136"/>
    </source>
</evidence>
<evidence type="ECO:0000256" key="7">
    <source>
        <dbReference type="ARBA" id="ARBA00022989"/>
    </source>
</evidence>
<evidence type="ECO:0000256" key="10">
    <source>
        <dbReference type="SAM" id="Phobius"/>
    </source>
</evidence>
<evidence type="ECO:0000313" key="13">
    <source>
        <dbReference type="EMBL" id="MFC6145984.1"/>
    </source>
</evidence>
<evidence type="ECO:0000256" key="9">
    <source>
        <dbReference type="ARBA" id="ARBA00023455"/>
    </source>
</evidence>
<dbReference type="Gene3D" id="1.20.1560.10">
    <property type="entry name" value="ABC transporter type 1, transmembrane domain"/>
    <property type="match status" value="1"/>
</dbReference>
<protein>
    <submittedName>
        <fullName evidence="13">ABC transporter ATP-binding protein</fullName>
    </submittedName>
</protein>
<evidence type="ECO:0000256" key="5">
    <source>
        <dbReference type="ARBA" id="ARBA00022840"/>
    </source>
</evidence>
<dbReference type="CDD" id="cd07346">
    <property type="entry name" value="ABC_6TM_exporters"/>
    <property type="match status" value="1"/>
</dbReference>
<comment type="similarity">
    <text evidence="9">Belongs to the ABC transporter superfamily. Siderophore-Fe(3+) uptake transporter (SIUT) (TC 3.A.1.21) family.</text>
</comment>